<dbReference type="EMBL" id="CP165644">
    <property type="protein sequence ID" value="XDU65838.1"/>
    <property type="molecule type" value="Genomic_DNA"/>
</dbReference>
<proteinExistence type="predicted"/>
<dbReference type="AlphaFoldDB" id="A0AB39VEX1"/>
<reference evidence="1" key="1">
    <citation type="submission" date="2024-07" db="EMBL/GenBank/DDBJ databases">
        <authorList>
            <person name="Li X.-J."/>
            <person name="Wang X."/>
        </authorList>
    </citation>
    <scope>NUCLEOTIDE SEQUENCE</scope>
    <source>
        <strain evidence="1">HSP-334</strain>
    </source>
</reference>
<dbReference type="KEGG" id="lrug:AB8B22_05265"/>
<organism evidence="1">
    <name type="scientific">Leptotrichia rugosa</name>
    <dbReference type="NCBI Taxonomy" id="3239302"/>
    <lineage>
        <taxon>Bacteria</taxon>
        <taxon>Fusobacteriati</taxon>
        <taxon>Fusobacteriota</taxon>
        <taxon>Fusobacteriia</taxon>
        <taxon>Fusobacteriales</taxon>
        <taxon>Leptotrichiaceae</taxon>
        <taxon>Leptotrichia</taxon>
    </lineage>
</organism>
<name>A0AB39VEX1_9FUSO</name>
<accession>A0AB39VEX1</accession>
<protein>
    <submittedName>
        <fullName evidence="1">Uncharacterized protein</fullName>
    </submittedName>
</protein>
<evidence type="ECO:0000313" key="1">
    <source>
        <dbReference type="EMBL" id="XDU65838.1"/>
    </source>
</evidence>
<gene>
    <name evidence="1" type="ORF">AB8B22_05265</name>
</gene>
<dbReference type="RefSeq" id="WP_369710326.1">
    <property type="nucleotide sequence ID" value="NZ_CP165644.1"/>
</dbReference>
<sequence>MMTETFINETYGINGITRISLKKIIKVFSFPNEINIKFSNKKINRYKIYL</sequence>